<dbReference type="EMBL" id="CP003642">
    <property type="protein sequence ID" value="AFZ25490.1"/>
    <property type="molecule type" value="Genomic_DNA"/>
</dbReference>
<feature type="signal peptide" evidence="1">
    <location>
        <begin position="1"/>
        <end position="23"/>
    </location>
</feature>
<sequence>MKFLLSVLLTPVVVLLSSTYALAAIKTKTIEYKQGNTVLEGYLAYDDAIKVKRPGVLVVHEWNGLQSYVKKRTEQLAGLGYVAFAADIYGKGIRPKNQQESGAQATFYRQDRKLLRDRANAGLKVLQKNPLTDAQRIAAIGYCFGGGTVLELARSGANIAGVVSLHGNLDTPNPNDAKNIKAKVLVLHGADDPFVPETQLKAFETEMRSANVDWQLISYGGVVHAFTNPEYKNNPKGAAYNQLADQRSWLAMRQFFAEIFR</sequence>
<dbReference type="InterPro" id="IPR002925">
    <property type="entry name" value="Dienelactn_hydro"/>
</dbReference>
<dbReference type="KEGG" id="csg:Cylst_3338"/>
<gene>
    <name evidence="3" type="ORF">Cylst_3338</name>
</gene>
<feature type="domain" description="Dienelactone hydrolase" evidence="2">
    <location>
        <begin position="40"/>
        <end position="259"/>
    </location>
</feature>
<dbReference type="Gene3D" id="3.40.50.1820">
    <property type="entry name" value="alpha/beta hydrolase"/>
    <property type="match status" value="1"/>
</dbReference>
<dbReference type="RefSeq" id="WP_015208738.1">
    <property type="nucleotide sequence ID" value="NC_019757.1"/>
</dbReference>
<dbReference type="Proteomes" id="UP000010475">
    <property type="component" value="Chromosome"/>
</dbReference>
<evidence type="ECO:0000313" key="4">
    <source>
        <dbReference type="Proteomes" id="UP000010475"/>
    </source>
</evidence>
<dbReference type="PANTHER" id="PTHR22946">
    <property type="entry name" value="DIENELACTONE HYDROLASE DOMAIN-CONTAINING PROTEIN-RELATED"/>
    <property type="match status" value="1"/>
</dbReference>
<feature type="chain" id="PRO_5003938302" evidence="1">
    <location>
        <begin position="24"/>
        <end position="261"/>
    </location>
</feature>
<evidence type="ECO:0000313" key="3">
    <source>
        <dbReference type="EMBL" id="AFZ25490.1"/>
    </source>
</evidence>
<dbReference type="SUPFAM" id="SSF53474">
    <property type="entry name" value="alpha/beta-Hydrolases"/>
    <property type="match status" value="1"/>
</dbReference>
<accession>K9WYP1</accession>
<dbReference type="Pfam" id="PF01738">
    <property type="entry name" value="DLH"/>
    <property type="match status" value="1"/>
</dbReference>
<protein>
    <submittedName>
        <fullName evidence="3">Dienelactone hydrolase-like enzyme</fullName>
    </submittedName>
</protein>
<reference evidence="3 4" key="1">
    <citation type="submission" date="2012-06" db="EMBL/GenBank/DDBJ databases">
        <title>Finished chromosome of genome of Cylindrospermum stagnale PCC 7417.</title>
        <authorList>
            <consortium name="US DOE Joint Genome Institute"/>
            <person name="Gugger M."/>
            <person name="Coursin T."/>
            <person name="Rippka R."/>
            <person name="Tandeau De Marsac N."/>
            <person name="Huntemann M."/>
            <person name="Wei C.-L."/>
            <person name="Han J."/>
            <person name="Detter J.C."/>
            <person name="Han C."/>
            <person name="Tapia R."/>
            <person name="Chen A."/>
            <person name="Kyrpides N."/>
            <person name="Mavromatis K."/>
            <person name="Markowitz V."/>
            <person name="Szeto E."/>
            <person name="Ivanova N."/>
            <person name="Pagani I."/>
            <person name="Pati A."/>
            <person name="Goodwin L."/>
            <person name="Nordberg H.P."/>
            <person name="Cantor M.N."/>
            <person name="Hua S.X."/>
            <person name="Woyke T."/>
            <person name="Kerfeld C.A."/>
        </authorList>
    </citation>
    <scope>NUCLEOTIDE SEQUENCE [LARGE SCALE GENOMIC DNA]</scope>
    <source>
        <strain evidence="3 4">PCC 7417</strain>
    </source>
</reference>
<dbReference type="eggNOG" id="COG0412">
    <property type="taxonomic scope" value="Bacteria"/>
</dbReference>
<keyword evidence="3" id="KW-0378">Hydrolase</keyword>
<dbReference type="HOGENOM" id="CLU_054590_3_1_3"/>
<dbReference type="PATRIC" id="fig|56107.3.peg.3656"/>
<keyword evidence="1" id="KW-0732">Signal</keyword>
<organism evidence="3 4">
    <name type="scientific">Cylindrospermum stagnale PCC 7417</name>
    <dbReference type="NCBI Taxonomy" id="56107"/>
    <lineage>
        <taxon>Bacteria</taxon>
        <taxon>Bacillati</taxon>
        <taxon>Cyanobacteriota</taxon>
        <taxon>Cyanophyceae</taxon>
        <taxon>Nostocales</taxon>
        <taxon>Nostocaceae</taxon>
        <taxon>Cylindrospermum</taxon>
    </lineage>
</organism>
<dbReference type="AlphaFoldDB" id="K9WYP1"/>
<dbReference type="InterPro" id="IPR050261">
    <property type="entry name" value="FrsA_esterase"/>
</dbReference>
<keyword evidence="4" id="KW-1185">Reference proteome</keyword>
<proteinExistence type="predicted"/>
<evidence type="ECO:0000259" key="2">
    <source>
        <dbReference type="Pfam" id="PF01738"/>
    </source>
</evidence>
<dbReference type="OrthoDB" id="9787933at2"/>
<dbReference type="PANTHER" id="PTHR22946:SF0">
    <property type="entry name" value="DIENELACTONE HYDROLASE DOMAIN-CONTAINING PROTEIN"/>
    <property type="match status" value="1"/>
</dbReference>
<dbReference type="STRING" id="56107.Cylst_3338"/>
<dbReference type="InterPro" id="IPR029058">
    <property type="entry name" value="AB_hydrolase_fold"/>
</dbReference>
<dbReference type="GO" id="GO:0016787">
    <property type="term" value="F:hydrolase activity"/>
    <property type="evidence" value="ECO:0007669"/>
    <property type="project" value="UniProtKB-KW"/>
</dbReference>
<evidence type="ECO:0000256" key="1">
    <source>
        <dbReference type="SAM" id="SignalP"/>
    </source>
</evidence>
<name>K9WYP1_9NOST</name>